<organism evidence="3 4">
    <name type="scientific">Bacteroides fragilis</name>
    <dbReference type="NCBI Taxonomy" id="817"/>
    <lineage>
        <taxon>Bacteria</taxon>
        <taxon>Pseudomonadati</taxon>
        <taxon>Bacteroidota</taxon>
        <taxon>Bacteroidia</taxon>
        <taxon>Bacteroidales</taxon>
        <taxon>Bacteroidaceae</taxon>
        <taxon>Bacteroides</taxon>
    </lineage>
</organism>
<dbReference type="Gene3D" id="1.25.40.10">
    <property type="entry name" value="Tetratricopeptide repeat domain"/>
    <property type="match status" value="1"/>
</dbReference>
<name>A0A5M5XAZ6_BACFG</name>
<evidence type="ECO:0000256" key="1">
    <source>
        <dbReference type="SAM" id="SignalP"/>
    </source>
</evidence>
<dbReference type="Gene3D" id="3.30.1330.60">
    <property type="entry name" value="OmpA-like domain"/>
    <property type="match status" value="1"/>
</dbReference>
<dbReference type="Pfam" id="PF12984">
    <property type="entry name" value="DUF3868"/>
    <property type="match status" value="1"/>
</dbReference>
<evidence type="ECO:0000313" key="3">
    <source>
        <dbReference type="EMBL" id="KAA5208426.1"/>
    </source>
</evidence>
<comment type="caution">
    <text evidence="3">The sequence shown here is derived from an EMBL/GenBank/DDBJ whole genome shotgun (WGS) entry which is preliminary data.</text>
</comment>
<protein>
    <submittedName>
        <fullName evidence="3">DUF3868 domain-containing protein</fullName>
    </submittedName>
</protein>
<feature type="signal peptide" evidence="1">
    <location>
        <begin position="1"/>
        <end position="24"/>
    </location>
</feature>
<dbReference type="InterPro" id="IPR036737">
    <property type="entry name" value="OmpA-like_sf"/>
</dbReference>
<feature type="chain" id="PRO_5030134359" evidence="1">
    <location>
        <begin position="25"/>
        <end position="478"/>
    </location>
</feature>
<dbReference type="SUPFAM" id="SSF48452">
    <property type="entry name" value="TPR-like"/>
    <property type="match status" value="1"/>
</dbReference>
<gene>
    <name evidence="3" type="ORF">F2Z25_06960</name>
</gene>
<feature type="domain" description="DUF3868" evidence="2">
    <location>
        <begin position="19"/>
        <end position="99"/>
    </location>
</feature>
<dbReference type="EMBL" id="VWAQ01000005">
    <property type="protein sequence ID" value="KAA5208426.1"/>
    <property type="molecule type" value="Genomic_DNA"/>
</dbReference>
<evidence type="ECO:0000313" key="4">
    <source>
        <dbReference type="Proteomes" id="UP000429838"/>
    </source>
</evidence>
<keyword evidence="1" id="KW-0732">Signal</keyword>
<accession>A0A5M5XAZ6</accession>
<sequence length="478" mass="54163">MYTNKYFAIAICLSMLSTPGRVSAQWENTGDVRIVEQSVQKAGNSLQIGLKIDLTDLNVRSSLAVEIIPLLSDAEERIFRLPNLLVTGRTRHILFQRLPKKEKAGQQEVRRNNNKEQYADYTVSIPYEKWMGRSSLSVALDLCGCGWDALASKRMDVTNITINDAADYVPALAYKVPEYEAVKQRKLEGRAFLDFPVNETIIYPEYRKNPRELNRIRSTIDSVRDNRFATITAVGIKGYASPEGSYSNNIRLAKGRAQALLNYVRGLYNFGNAAFTVEYEPEDWEGFRRLAVASDLLEKAQVLAIIDGTDAFDVRERKLMQIGDGSVYRFILQEWFPALRHSDYTVRYTIRNFTVEEAKELLHTDPKQLSLEEMYRVAQTYDSGSEAFNDVFDIAVHIYPNDPVANLNAANAALMRRDSAAARKYLDRVPDCGEKLLAQGALALYEGNREAATEYFEQAKAVGMDEADTNLQFIRHIP</sequence>
<dbReference type="InterPro" id="IPR024480">
    <property type="entry name" value="DUF3868"/>
</dbReference>
<dbReference type="Proteomes" id="UP000429838">
    <property type="component" value="Unassembled WGS sequence"/>
</dbReference>
<reference evidence="3 4" key="1">
    <citation type="journal article" date="2019" name="Nat. Med.">
        <title>A library of human gut bacterial isolates paired with longitudinal multiomics data enables mechanistic microbiome research.</title>
        <authorList>
            <person name="Poyet M."/>
            <person name="Groussin M."/>
            <person name="Gibbons S.M."/>
            <person name="Avila-Pacheco J."/>
            <person name="Jiang X."/>
            <person name="Kearney S.M."/>
            <person name="Perrotta A.R."/>
            <person name="Berdy B."/>
            <person name="Zhao S."/>
            <person name="Lieberman T.D."/>
            <person name="Swanson P.K."/>
            <person name="Smith M."/>
            <person name="Roesemann S."/>
            <person name="Alexander J.E."/>
            <person name="Rich S.A."/>
            <person name="Livny J."/>
            <person name="Vlamakis H."/>
            <person name="Clish C."/>
            <person name="Bullock K."/>
            <person name="Deik A."/>
            <person name="Scott J."/>
            <person name="Pierce K.A."/>
            <person name="Xavier R.J."/>
            <person name="Alm E.J."/>
        </authorList>
    </citation>
    <scope>NUCLEOTIDE SEQUENCE [LARGE SCALE GENOMIC DNA]</scope>
    <source>
        <strain evidence="3 4">BIOML-A1</strain>
    </source>
</reference>
<dbReference type="InterPro" id="IPR011990">
    <property type="entry name" value="TPR-like_helical_dom_sf"/>
</dbReference>
<dbReference type="AlphaFoldDB" id="A0A5M5XAZ6"/>
<dbReference type="SUPFAM" id="SSF103088">
    <property type="entry name" value="OmpA-like"/>
    <property type="match status" value="1"/>
</dbReference>
<evidence type="ECO:0000259" key="2">
    <source>
        <dbReference type="Pfam" id="PF12984"/>
    </source>
</evidence>
<proteinExistence type="predicted"/>